<accession>A0A075E0R6</accession>
<evidence type="ECO:0000313" key="1">
    <source>
        <dbReference type="EMBL" id="AHZ60191.1"/>
    </source>
</evidence>
<proteinExistence type="predicted"/>
<dbReference type="EMBL" id="KJ716335">
    <property type="protein sequence ID" value="AHZ60191.1"/>
    <property type="molecule type" value="Genomic_DNA"/>
</dbReference>
<protein>
    <recommendedName>
        <fullName evidence="3">Homing endonuclease</fullName>
    </recommendedName>
</protein>
<evidence type="ECO:0000313" key="2">
    <source>
        <dbReference type="Proteomes" id="UP000028741"/>
    </source>
</evidence>
<name>A0A075E0R6_9CAUD</name>
<reference evidence="1 2" key="1">
    <citation type="journal article" date="2014" name="Arch. Virol.">
        <title>Complete genome sequence of a broad-host-range lytic Dickeya spp. bacteriophage ?D5.</title>
        <authorList>
            <person name="Czajkowski R."/>
            <person name="Ozymko Z."/>
            <person name="Zwirowski S."/>
            <person name="Lojkowska E."/>
        </authorList>
    </citation>
    <scope>NUCLEOTIDE SEQUENCE [LARGE SCALE GENOMIC DNA]</scope>
</reference>
<sequence>MNFERYINFVVACDKSNSGSSAYLERHHIDPLCMGGEDKPYNICSLTARQHFIAHWMLSRLYPDNLKILQAFNIMFHGTTRVSRNHFNSKAYETLKIKRSSLMKGKFPEHWSEEHHPSKTNSTRFKGKVRVFHKSNPNKSYYVTKEEFESNPDLTSWSKGSTLAYDKDGNKHRVRVDDPRLKDGSLTPSGRIIAQNNRGINNAMFKGHYKTPLGIFVSAKEAAGVHGILWQTVIKRCWDENNKIISHPNTINRSQDLNMNEHSHYIGKSWEELGWGFIPCQIDGVSPLSPK</sequence>
<gene>
    <name evidence="1" type="ORF">DA66_0144</name>
</gene>
<dbReference type="KEGG" id="vg:22113429"/>
<dbReference type="RefSeq" id="YP_009102983.1">
    <property type="nucleotide sequence ID" value="NC_025452.1"/>
</dbReference>
<organism evidence="1 2">
    <name type="scientific">Dickeya phage RC-2014</name>
    <dbReference type="NCBI Taxonomy" id="1477406"/>
    <lineage>
        <taxon>Viruses</taxon>
        <taxon>Duplodnaviria</taxon>
        <taxon>Heunggongvirae</taxon>
        <taxon>Uroviricota</taxon>
        <taxon>Caudoviricetes</taxon>
        <taxon>Pantevenvirales</taxon>
        <taxon>Ackermannviridae</taxon>
        <taxon>Aglimvirinae</taxon>
        <taxon>Limestonevirus</taxon>
        <taxon>Limestonevirus RC2014</taxon>
    </lineage>
</organism>
<dbReference type="GeneID" id="22113429"/>
<dbReference type="Proteomes" id="UP000028741">
    <property type="component" value="Segment"/>
</dbReference>
<keyword evidence="2" id="KW-1185">Reference proteome</keyword>
<evidence type="ECO:0008006" key="3">
    <source>
        <dbReference type="Google" id="ProtNLM"/>
    </source>
</evidence>